<reference evidence="1 2" key="1">
    <citation type="journal article" date="2011" name="PLoS Pathog.">
        <title>Endophytic Life Strategies Decoded by Genome and Transcriptome Analyses of the Mutualistic Root Symbiont Piriformospora indica.</title>
        <authorList>
            <person name="Zuccaro A."/>
            <person name="Lahrmann U."/>
            <person name="Guldener U."/>
            <person name="Langen G."/>
            <person name="Pfiffi S."/>
            <person name="Biedenkopf D."/>
            <person name="Wong P."/>
            <person name="Samans B."/>
            <person name="Grimm C."/>
            <person name="Basiewicz M."/>
            <person name="Murat C."/>
            <person name="Martin F."/>
            <person name="Kogel K.H."/>
        </authorList>
    </citation>
    <scope>NUCLEOTIDE SEQUENCE [LARGE SCALE GENOMIC DNA]</scope>
    <source>
        <strain evidence="1 2">DSM 11827</strain>
    </source>
</reference>
<dbReference type="PANTHER" id="PTHR31649">
    <property type="entry name" value="AGAP009604-PA"/>
    <property type="match status" value="1"/>
</dbReference>
<dbReference type="HOGENOM" id="CLU_066030_1_0_1"/>
<comment type="caution">
    <text evidence="1">The sequence shown here is derived from an EMBL/GenBank/DDBJ whole genome shotgun (WGS) entry which is preliminary data.</text>
</comment>
<dbReference type="EMBL" id="CAFZ01000294">
    <property type="protein sequence ID" value="CCA74254.1"/>
    <property type="molecule type" value="Genomic_DNA"/>
</dbReference>
<dbReference type="PANTHER" id="PTHR31649:SF1">
    <property type="entry name" value="FARNESOIC ACID O-METHYL TRANSFERASE DOMAIN-CONTAINING PROTEIN"/>
    <property type="match status" value="1"/>
</dbReference>
<gene>
    <name evidence="1" type="ORF">PIIN_08207</name>
</gene>
<evidence type="ECO:0000313" key="2">
    <source>
        <dbReference type="Proteomes" id="UP000007148"/>
    </source>
</evidence>
<keyword evidence="2" id="KW-1185">Reference proteome</keyword>
<accession>G4TSG1</accession>
<dbReference type="Pfam" id="PF11901">
    <property type="entry name" value="DM9"/>
    <property type="match status" value="1"/>
</dbReference>
<evidence type="ECO:0000313" key="1">
    <source>
        <dbReference type="EMBL" id="CCA74254.1"/>
    </source>
</evidence>
<dbReference type="AlphaFoldDB" id="G4TSG1"/>
<protein>
    <submittedName>
        <fullName evidence="1">Uncharacterized protein</fullName>
    </submittedName>
</protein>
<dbReference type="STRING" id="1109443.G4TSG1"/>
<organism evidence="1 2">
    <name type="scientific">Serendipita indica (strain DSM 11827)</name>
    <name type="common">Root endophyte fungus</name>
    <name type="synonym">Piriformospora indica</name>
    <dbReference type="NCBI Taxonomy" id="1109443"/>
    <lineage>
        <taxon>Eukaryota</taxon>
        <taxon>Fungi</taxon>
        <taxon>Dikarya</taxon>
        <taxon>Basidiomycota</taxon>
        <taxon>Agaricomycotina</taxon>
        <taxon>Agaricomycetes</taxon>
        <taxon>Sebacinales</taxon>
        <taxon>Serendipitaceae</taxon>
        <taxon>Serendipita</taxon>
    </lineage>
</organism>
<dbReference type="eggNOG" id="ENOG502SJVU">
    <property type="taxonomic scope" value="Eukaryota"/>
</dbReference>
<dbReference type="OrthoDB" id="2142040at2759"/>
<name>G4TSG1_SERID</name>
<dbReference type="SMART" id="SM00696">
    <property type="entry name" value="DM9"/>
    <property type="match status" value="1"/>
</dbReference>
<sequence>MADSAIGARLRNTALAVFMDPPGQQSADQNEISRYTANNEENNPPPTGHRVPLDHSTPFPGEDITGPAPFRDVDGSPMFIGSGFLDGGAHPCKIVPSQNPACLLSYDNIQIRHNGRYELLPFDPNTMEWVPAREGRIPEGRRAVEGGYEYYGPRLYHALGIYNGSLVLGKTGCHLRGFCFGFEGFEHAIRSDYLLLCWR</sequence>
<proteinExistence type="predicted"/>
<dbReference type="InterPro" id="IPR006616">
    <property type="entry name" value="DM9_repeat"/>
</dbReference>
<dbReference type="OMA" id="CEIRSKG"/>
<dbReference type="Proteomes" id="UP000007148">
    <property type="component" value="Unassembled WGS sequence"/>
</dbReference>
<dbReference type="InParanoid" id="G4TSG1"/>